<accession>A0ACB7T898</accession>
<dbReference type="EMBL" id="CM023490">
    <property type="protein sequence ID" value="KAH6943288.1"/>
    <property type="molecule type" value="Genomic_DNA"/>
</dbReference>
<organism evidence="1 2">
    <name type="scientific">Hyalomma asiaticum</name>
    <name type="common">Tick</name>
    <dbReference type="NCBI Taxonomy" id="266040"/>
    <lineage>
        <taxon>Eukaryota</taxon>
        <taxon>Metazoa</taxon>
        <taxon>Ecdysozoa</taxon>
        <taxon>Arthropoda</taxon>
        <taxon>Chelicerata</taxon>
        <taxon>Arachnida</taxon>
        <taxon>Acari</taxon>
        <taxon>Parasitiformes</taxon>
        <taxon>Ixodida</taxon>
        <taxon>Ixodoidea</taxon>
        <taxon>Ixodidae</taxon>
        <taxon>Hyalomminae</taxon>
        <taxon>Hyalomma</taxon>
    </lineage>
</organism>
<sequence>MDVVKQPALLQLSGNLRRKWPQFNKTLELFLTATSSENPSTEALKAAILISAASDDALDMYKNFVFAKDPRLHTRSGNSVSRDTTLDLTFLRGIEDMSDNLQEGDEAAPPKETYADLLKNLHEAVNAATNKMTTDVEVPEMDSRLTHLLEAKHALSARLMTQKHNRRLGTKIVLLSKKIQSYSPRLARQQ</sequence>
<protein>
    <submittedName>
        <fullName evidence="1">Uncharacterized protein</fullName>
    </submittedName>
</protein>
<evidence type="ECO:0000313" key="1">
    <source>
        <dbReference type="EMBL" id="KAH6943288.1"/>
    </source>
</evidence>
<evidence type="ECO:0000313" key="2">
    <source>
        <dbReference type="Proteomes" id="UP000821845"/>
    </source>
</evidence>
<reference evidence="1" key="1">
    <citation type="submission" date="2020-05" db="EMBL/GenBank/DDBJ databases">
        <title>Large-scale comparative analyses of tick genomes elucidate their genetic diversity and vector capacities.</title>
        <authorList>
            <person name="Jia N."/>
            <person name="Wang J."/>
            <person name="Shi W."/>
            <person name="Du L."/>
            <person name="Sun Y."/>
            <person name="Zhan W."/>
            <person name="Jiang J."/>
            <person name="Wang Q."/>
            <person name="Zhang B."/>
            <person name="Ji P."/>
            <person name="Sakyi L.B."/>
            <person name="Cui X."/>
            <person name="Yuan T."/>
            <person name="Jiang B."/>
            <person name="Yang W."/>
            <person name="Lam T.T.-Y."/>
            <person name="Chang Q."/>
            <person name="Ding S."/>
            <person name="Wang X."/>
            <person name="Zhu J."/>
            <person name="Ruan X."/>
            <person name="Zhao L."/>
            <person name="Wei J."/>
            <person name="Que T."/>
            <person name="Du C."/>
            <person name="Cheng J."/>
            <person name="Dai P."/>
            <person name="Han X."/>
            <person name="Huang E."/>
            <person name="Gao Y."/>
            <person name="Liu J."/>
            <person name="Shao H."/>
            <person name="Ye R."/>
            <person name="Li L."/>
            <person name="Wei W."/>
            <person name="Wang X."/>
            <person name="Wang C."/>
            <person name="Yang T."/>
            <person name="Huo Q."/>
            <person name="Li W."/>
            <person name="Guo W."/>
            <person name="Chen H."/>
            <person name="Zhou L."/>
            <person name="Ni X."/>
            <person name="Tian J."/>
            <person name="Zhou Y."/>
            <person name="Sheng Y."/>
            <person name="Liu T."/>
            <person name="Pan Y."/>
            <person name="Xia L."/>
            <person name="Li J."/>
            <person name="Zhao F."/>
            <person name="Cao W."/>
        </authorList>
    </citation>
    <scope>NUCLEOTIDE SEQUENCE</scope>
    <source>
        <strain evidence="1">Hyas-2018</strain>
    </source>
</reference>
<name>A0ACB7T898_HYAAI</name>
<proteinExistence type="predicted"/>
<comment type="caution">
    <text evidence="1">The sequence shown here is derived from an EMBL/GenBank/DDBJ whole genome shotgun (WGS) entry which is preliminary data.</text>
</comment>
<keyword evidence="2" id="KW-1185">Reference proteome</keyword>
<gene>
    <name evidence="1" type="ORF">HPB50_018429</name>
</gene>
<dbReference type="Proteomes" id="UP000821845">
    <property type="component" value="Chromosome 10"/>
</dbReference>